<evidence type="ECO:0000256" key="10">
    <source>
        <dbReference type="ARBA" id="ARBA00023180"/>
    </source>
</evidence>
<dbReference type="EMBL" id="JBJUIK010000015">
    <property type="protein sequence ID" value="KAL3503200.1"/>
    <property type="molecule type" value="Genomic_DNA"/>
</dbReference>
<dbReference type="InterPro" id="IPR001611">
    <property type="entry name" value="Leu-rich_rpt"/>
</dbReference>
<dbReference type="InterPro" id="IPR046956">
    <property type="entry name" value="RLP23-like"/>
</dbReference>
<evidence type="ECO:0000256" key="8">
    <source>
        <dbReference type="ARBA" id="ARBA00022989"/>
    </source>
</evidence>
<evidence type="ECO:0000313" key="12">
    <source>
        <dbReference type="Proteomes" id="UP001630127"/>
    </source>
</evidence>
<reference evidence="11 12" key="1">
    <citation type="submission" date="2024-11" db="EMBL/GenBank/DDBJ databases">
        <title>A near-complete genome assembly of Cinchona calisaya.</title>
        <authorList>
            <person name="Lian D.C."/>
            <person name="Zhao X.W."/>
            <person name="Wei L."/>
        </authorList>
    </citation>
    <scope>NUCLEOTIDE SEQUENCE [LARGE SCALE GENOMIC DNA]</scope>
    <source>
        <tissue evidence="11">Nenye</tissue>
    </source>
</reference>
<dbReference type="Proteomes" id="UP001630127">
    <property type="component" value="Unassembled WGS sequence"/>
</dbReference>
<dbReference type="GO" id="GO:0005886">
    <property type="term" value="C:plasma membrane"/>
    <property type="evidence" value="ECO:0007669"/>
    <property type="project" value="UniProtKB-SubCell"/>
</dbReference>
<protein>
    <submittedName>
        <fullName evidence="11">Uncharacterized protein</fullName>
    </submittedName>
</protein>
<dbReference type="GO" id="GO:0051707">
    <property type="term" value="P:response to other organism"/>
    <property type="evidence" value="ECO:0007669"/>
    <property type="project" value="UniProtKB-ARBA"/>
</dbReference>
<keyword evidence="10" id="KW-0325">Glycoprotein</keyword>
<comment type="similarity">
    <text evidence="2">Belongs to the RLP family.</text>
</comment>
<gene>
    <name evidence="11" type="ORF">ACH5RR_037649</name>
</gene>
<keyword evidence="4" id="KW-0433">Leucine-rich repeat</keyword>
<evidence type="ECO:0000256" key="7">
    <source>
        <dbReference type="ARBA" id="ARBA00022737"/>
    </source>
</evidence>
<dbReference type="Pfam" id="PF13855">
    <property type="entry name" value="LRR_8"/>
    <property type="match status" value="1"/>
</dbReference>
<dbReference type="Gene3D" id="3.80.10.10">
    <property type="entry name" value="Ribonuclease Inhibitor"/>
    <property type="match status" value="1"/>
</dbReference>
<keyword evidence="8" id="KW-1133">Transmembrane helix</keyword>
<organism evidence="11 12">
    <name type="scientific">Cinchona calisaya</name>
    <dbReference type="NCBI Taxonomy" id="153742"/>
    <lineage>
        <taxon>Eukaryota</taxon>
        <taxon>Viridiplantae</taxon>
        <taxon>Streptophyta</taxon>
        <taxon>Embryophyta</taxon>
        <taxon>Tracheophyta</taxon>
        <taxon>Spermatophyta</taxon>
        <taxon>Magnoliopsida</taxon>
        <taxon>eudicotyledons</taxon>
        <taxon>Gunneridae</taxon>
        <taxon>Pentapetalae</taxon>
        <taxon>asterids</taxon>
        <taxon>lamiids</taxon>
        <taxon>Gentianales</taxon>
        <taxon>Rubiaceae</taxon>
        <taxon>Cinchonoideae</taxon>
        <taxon>Cinchoneae</taxon>
        <taxon>Cinchona</taxon>
    </lineage>
</organism>
<dbReference type="FunFam" id="3.80.10.10:FF:000213">
    <property type="entry name" value="Tyrosine-sulfated glycopeptide receptor 1"/>
    <property type="match status" value="1"/>
</dbReference>
<comment type="caution">
    <text evidence="11">The sequence shown here is derived from an EMBL/GenBank/DDBJ whole genome shotgun (WGS) entry which is preliminary data.</text>
</comment>
<dbReference type="PANTHER" id="PTHR48063:SF46">
    <property type="entry name" value="LEUCINE-RICH REPEAT-CONTAINING N-TERMINAL PLANT-TYPE DOMAIN-CONTAINING PROTEIN"/>
    <property type="match status" value="1"/>
</dbReference>
<dbReference type="Pfam" id="PF00560">
    <property type="entry name" value="LRR_1"/>
    <property type="match status" value="3"/>
</dbReference>
<dbReference type="PANTHER" id="PTHR48063">
    <property type="entry name" value="LRR RECEPTOR-LIKE KINASE"/>
    <property type="match status" value="1"/>
</dbReference>
<dbReference type="InterPro" id="IPR003591">
    <property type="entry name" value="Leu-rich_rpt_typical-subtyp"/>
</dbReference>
<sequence length="272" mass="29801">MVFSLGYCGLNGQIPSWLFNCSKLEILDLSWNHLNGSIPPGIGKMDSLFYLDLSNNSLTGEIPKSLTELNALTITKKNSPSSLNSSTVTPLFVYRDRSSNHLQYNQASSFPPSIHLSNNKLNGTIWPEIGRLKELHVLDLSRNNITGTIPPSISDMRNLEILDLSFNNLHGYIPQSFNKLTFLSKFSVAYNQLHGEIPTGIQFFTFPSSSFEGNPGLCGKVVHPCVAVNNTGLQPVFSGSSSNKKFGQSSFLGSTISLGVEITILLDVVLFL</sequence>
<dbReference type="SMART" id="SM00369">
    <property type="entry name" value="LRR_TYP"/>
    <property type="match status" value="3"/>
</dbReference>
<evidence type="ECO:0000256" key="6">
    <source>
        <dbReference type="ARBA" id="ARBA00022729"/>
    </source>
</evidence>
<keyword evidence="12" id="KW-1185">Reference proteome</keyword>
<keyword evidence="5" id="KW-0812">Transmembrane</keyword>
<evidence type="ECO:0000256" key="2">
    <source>
        <dbReference type="ARBA" id="ARBA00009592"/>
    </source>
</evidence>
<dbReference type="AlphaFoldDB" id="A0ABD2YBJ1"/>
<evidence type="ECO:0000256" key="5">
    <source>
        <dbReference type="ARBA" id="ARBA00022692"/>
    </source>
</evidence>
<evidence type="ECO:0000256" key="1">
    <source>
        <dbReference type="ARBA" id="ARBA00004251"/>
    </source>
</evidence>
<dbReference type="SUPFAM" id="SSF52058">
    <property type="entry name" value="L domain-like"/>
    <property type="match status" value="1"/>
</dbReference>
<keyword evidence="7" id="KW-0677">Repeat</keyword>
<comment type="subcellular location">
    <subcellularLocation>
        <location evidence="1">Cell membrane</location>
        <topology evidence="1">Single-pass type I membrane protein</topology>
    </subcellularLocation>
</comment>
<accession>A0ABD2YBJ1</accession>
<name>A0ABD2YBJ1_9GENT</name>
<evidence type="ECO:0000313" key="11">
    <source>
        <dbReference type="EMBL" id="KAL3503200.1"/>
    </source>
</evidence>
<evidence type="ECO:0000256" key="4">
    <source>
        <dbReference type="ARBA" id="ARBA00022614"/>
    </source>
</evidence>
<keyword evidence="9" id="KW-0472">Membrane</keyword>
<dbReference type="InterPro" id="IPR032675">
    <property type="entry name" value="LRR_dom_sf"/>
</dbReference>
<dbReference type="PRINTS" id="PR00019">
    <property type="entry name" value="LEURICHRPT"/>
</dbReference>
<keyword evidence="6" id="KW-0732">Signal</keyword>
<evidence type="ECO:0000256" key="3">
    <source>
        <dbReference type="ARBA" id="ARBA00022475"/>
    </source>
</evidence>
<proteinExistence type="inferred from homology"/>
<keyword evidence="3" id="KW-1003">Cell membrane</keyword>
<dbReference type="GO" id="GO:0006952">
    <property type="term" value="P:defense response"/>
    <property type="evidence" value="ECO:0007669"/>
    <property type="project" value="UniProtKB-ARBA"/>
</dbReference>
<evidence type="ECO:0000256" key="9">
    <source>
        <dbReference type="ARBA" id="ARBA00023136"/>
    </source>
</evidence>